<organism evidence="1 2">
    <name type="scientific">Favolaschia claudopus</name>
    <dbReference type="NCBI Taxonomy" id="2862362"/>
    <lineage>
        <taxon>Eukaryota</taxon>
        <taxon>Fungi</taxon>
        <taxon>Dikarya</taxon>
        <taxon>Basidiomycota</taxon>
        <taxon>Agaricomycotina</taxon>
        <taxon>Agaricomycetes</taxon>
        <taxon>Agaricomycetidae</taxon>
        <taxon>Agaricales</taxon>
        <taxon>Marasmiineae</taxon>
        <taxon>Mycenaceae</taxon>
        <taxon>Favolaschia</taxon>
    </lineage>
</organism>
<evidence type="ECO:0000313" key="1">
    <source>
        <dbReference type="EMBL" id="KAK7031382.1"/>
    </source>
</evidence>
<sequence length="517" mass="59125">MAVVLNSIPPSNNRLPNPGNRFRDYQNQHCIIQRADGILSYDPLKRRALAIPPEITAEIFLNCLPDETFIPPNSKQAPLVLCHVCRQWRIIAFNTPGLWASLYVDYNWFEYPGLDDLLCGWLSRSGDLPLKLRIDESNTYCIQPGVKLLDDQLDAVLSMVGELSARWQHIWFSVFPDALELLFPSGAKFPRLNNLTVELASEYSYEDPRFPIAFYGYPPYVLQDAHSLQEVQFLQAPWWTLSIPPTSLTTYTSERLRASECLEVLRSSVNLTKASFGLIPPDPDSSNKHIFPRSSYPKVCDLTLSERLEFVHSPLVAMELLRHLTFPSLKNFALSFEAGEDHPSGDISELIFFATRSLRRLEKLTLCFLPTLEMGLLQCLQGFSSINTLQLQLRTSMNELVIRLTYDKDFLPRLQSMHIVYAPCSWHPANRVYRGPSSDSVLEMLLTRWYPSELVAGRARLQSFQLDLDDHAPTALDGMNLFTALALSDPRYQQLRDAGMCILFKKAEPYNTWYVEY</sequence>
<gene>
    <name evidence="1" type="ORF">R3P38DRAFT_813035</name>
</gene>
<dbReference type="EMBL" id="JAWWNJ010000024">
    <property type="protein sequence ID" value="KAK7031382.1"/>
    <property type="molecule type" value="Genomic_DNA"/>
</dbReference>
<protein>
    <recommendedName>
        <fullName evidence="3">F-box domain-containing protein</fullName>
    </recommendedName>
</protein>
<evidence type="ECO:0000313" key="2">
    <source>
        <dbReference type="Proteomes" id="UP001362999"/>
    </source>
</evidence>
<keyword evidence="2" id="KW-1185">Reference proteome</keyword>
<dbReference type="Proteomes" id="UP001362999">
    <property type="component" value="Unassembled WGS sequence"/>
</dbReference>
<reference evidence="1 2" key="1">
    <citation type="journal article" date="2024" name="J Genomics">
        <title>Draft genome sequencing and assembly of Favolaschia claudopus CIRM-BRFM 2984 isolated from oak limbs.</title>
        <authorList>
            <person name="Navarro D."/>
            <person name="Drula E."/>
            <person name="Chaduli D."/>
            <person name="Cazenave R."/>
            <person name="Ahrendt S."/>
            <person name="Wang J."/>
            <person name="Lipzen A."/>
            <person name="Daum C."/>
            <person name="Barry K."/>
            <person name="Grigoriev I.V."/>
            <person name="Favel A."/>
            <person name="Rosso M.N."/>
            <person name="Martin F."/>
        </authorList>
    </citation>
    <scope>NUCLEOTIDE SEQUENCE [LARGE SCALE GENOMIC DNA]</scope>
    <source>
        <strain evidence="1 2">CIRM-BRFM 2984</strain>
    </source>
</reference>
<name>A0AAW0BW91_9AGAR</name>
<evidence type="ECO:0008006" key="3">
    <source>
        <dbReference type="Google" id="ProtNLM"/>
    </source>
</evidence>
<comment type="caution">
    <text evidence="1">The sequence shown here is derived from an EMBL/GenBank/DDBJ whole genome shotgun (WGS) entry which is preliminary data.</text>
</comment>
<proteinExistence type="predicted"/>
<accession>A0AAW0BW91</accession>
<dbReference type="AlphaFoldDB" id="A0AAW0BW91"/>